<protein>
    <recommendedName>
        <fullName evidence="5 6">Large ribosomal subunit protein uL10</fullName>
    </recommendedName>
</protein>
<organism evidence="7 8">
    <name type="scientific">Helicobacter winghamensis</name>
    <dbReference type="NCBI Taxonomy" id="157268"/>
    <lineage>
        <taxon>Bacteria</taxon>
        <taxon>Pseudomonadati</taxon>
        <taxon>Campylobacterota</taxon>
        <taxon>Epsilonproteobacteria</taxon>
        <taxon>Campylobacterales</taxon>
        <taxon>Helicobacteraceae</taxon>
        <taxon>Helicobacter</taxon>
    </lineage>
</organism>
<dbReference type="GO" id="GO:0006412">
    <property type="term" value="P:translation"/>
    <property type="evidence" value="ECO:0007669"/>
    <property type="project" value="UniProtKB-UniRule"/>
</dbReference>
<keyword evidence="6" id="KW-0699">rRNA-binding</keyword>
<sequence length="160" mass="17537">MTKAEKTALIENLTAEFKASNAIIVCDYKGLTVKELESLRANAREQNAKVQVIKNTLASIALKNSSIEGLELKENNIFVWSEDQISLAKVISKFSSSVGGKLVIKTGCLEGEVVDAKHIEAVSKLPSKEELIGMLLSVWTAPARYFVTGLDNLRKEKEAQ</sequence>
<dbReference type="GeneID" id="97289235"/>
<keyword evidence="6" id="KW-0694">RNA-binding</keyword>
<dbReference type="PANTHER" id="PTHR11560">
    <property type="entry name" value="39S RIBOSOMAL PROTEIN L10, MITOCHONDRIAL"/>
    <property type="match status" value="1"/>
</dbReference>
<name>A0A2N3PIL9_9HELI</name>
<comment type="caution">
    <text evidence="7">The sequence shown here is derived from an EMBL/GenBank/DDBJ whole genome shotgun (WGS) entry which is preliminary data.</text>
</comment>
<evidence type="ECO:0000313" key="8">
    <source>
        <dbReference type="Proteomes" id="UP000233350"/>
    </source>
</evidence>
<dbReference type="CDD" id="cd05797">
    <property type="entry name" value="Ribosomal_L10"/>
    <property type="match status" value="1"/>
</dbReference>
<evidence type="ECO:0000256" key="3">
    <source>
        <dbReference type="ARBA" id="ARBA00022980"/>
    </source>
</evidence>
<dbReference type="HAMAP" id="MF_00362">
    <property type="entry name" value="Ribosomal_uL10"/>
    <property type="match status" value="1"/>
</dbReference>
<accession>A0A2N3PIL9</accession>
<evidence type="ECO:0000313" key="7">
    <source>
        <dbReference type="EMBL" id="PKT80590.1"/>
    </source>
</evidence>
<reference evidence="7 8" key="1">
    <citation type="submission" date="2016-07" db="EMBL/GenBank/DDBJ databases">
        <title>Detection of Helicobacter winghamensis from caecal content of red fox (Vulpes vulpes).</title>
        <authorList>
            <person name="Zanoni R.G."/>
            <person name="Florio D."/>
            <person name="Caffara M."/>
            <person name="Renzi M."/>
            <person name="Parisi A."/>
            <person name="Pasquali F."/>
            <person name="Manfreda G."/>
        </authorList>
    </citation>
    <scope>NUCLEOTIDE SEQUENCE [LARGE SCALE GENOMIC DNA]</scope>
    <source>
        <strain evidence="7 8">295_13</strain>
    </source>
</reference>
<evidence type="ECO:0000256" key="5">
    <source>
        <dbReference type="ARBA" id="ARBA00035202"/>
    </source>
</evidence>
<dbReference type="GO" id="GO:0070180">
    <property type="term" value="F:large ribosomal subunit rRNA binding"/>
    <property type="evidence" value="ECO:0007669"/>
    <property type="project" value="UniProtKB-UniRule"/>
</dbReference>
<dbReference type="GO" id="GO:0015934">
    <property type="term" value="C:large ribosomal subunit"/>
    <property type="evidence" value="ECO:0007669"/>
    <property type="project" value="InterPro"/>
</dbReference>
<dbReference type="InterPro" id="IPR001790">
    <property type="entry name" value="Ribosomal_uL10"/>
</dbReference>
<dbReference type="NCBIfam" id="NF000955">
    <property type="entry name" value="PRK00099.1-1"/>
    <property type="match status" value="1"/>
</dbReference>
<dbReference type="PROSITE" id="PS01109">
    <property type="entry name" value="RIBOSOMAL_L10"/>
    <property type="match status" value="1"/>
</dbReference>
<dbReference type="SUPFAM" id="SSF160369">
    <property type="entry name" value="Ribosomal protein L10-like"/>
    <property type="match status" value="1"/>
</dbReference>
<dbReference type="OrthoDB" id="3186107at2"/>
<dbReference type="EMBL" id="MBPK01000042">
    <property type="protein sequence ID" value="PKT80590.1"/>
    <property type="molecule type" value="Genomic_DNA"/>
</dbReference>
<dbReference type="InterPro" id="IPR002363">
    <property type="entry name" value="Ribosomal_uL10_CS_bac"/>
</dbReference>
<dbReference type="GO" id="GO:0003735">
    <property type="term" value="F:structural constituent of ribosome"/>
    <property type="evidence" value="ECO:0007669"/>
    <property type="project" value="InterPro"/>
</dbReference>
<dbReference type="AlphaFoldDB" id="A0A2N3PIL9"/>
<comment type="function">
    <text evidence="1 6">Forms part of the ribosomal stalk, playing a central role in the interaction of the ribosome with GTP-bound translation factors.</text>
</comment>
<dbReference type="Pfam" id="PF00466">
    <property type="entry name" value="Ribosomal_L10"/>
    <property type="match status" value="1"/>
</dbReference>
<keyword evidence="8" id="KW-1185">Reference proteome</keyword>
<gene>
    <name evidence="6" type="primary">rplJ</name>
    <name evidence="7" type="ORF">BCM31_03795</name>
</gene>
<dbReference type="InterPro" id="IPR043141">
    <property type="entry name" value="Ribosomal_uL10-like_sf"/>
</dbReference>
<dbReference type="Gene3D" id="3.30.70.1730">
    <property type="match status" value="1"/>
</dbReference>
<dbReference type="InterPro" id="IPR022973">
    <property type="entry name" value="Ribosomal_uL10_bac"/>
</dbReference>
<dbReference type="STRING" id="556267.HWAG_00448"/>
<dbReference type="Proteomes" id="UP000233350">
    <property type="component" value="Unassembled WGS sequence"/>
</dbReference>
<evidence type="ECO:0000256" key="2">
    <source>
        <dbReference type="ARBA" id="ARBA00008889"/>
    </source>
</evidence>
<comment type="similarity">
    <text evidence="2 6">Belongs to the universal ribosomal protein uL10 family.</text>
</comment>
<dbReference type="InterPro" id="IPR047865">
    <property type="entry name" value="Ribosomal_uL10_bac_type"/>
</dbReference>
<keyword evidence="4 6" id="KW-0687">Ribonucleoprotein</keyword>
<evidence type="ECO:0000256" key="6">
    <source>
        <dbReference type="HAMAP-Rule" id="MF_00362"/>
    </source>
</evidence>
<dbReference type="RefSeq" id="WP_006802140.1">
    <property type="nucleotide sequence ID" value="NZ_CABKOI010000021.1"/>
</dbReference>
<evidence type="ECO:0000256" key="4">
    <source>
        <dbReference type="ARBA" id="ARBA00023274"/>
    </source>
</evidence>
<evidence type="ECO:0000256" key="1">
    <source>
        <dbReference type="ARBA" id="ARBA00002633"/>
    </source>
</evidence>
<proteinExistence type="inferred from homology"/>
<comment type="subunit">
    <text evidence="6">Part of the ribosomal stalk of the 50S ribosomal subunit. The N-terminus interacts with L11 and the large rRNA to form the base of the stalk. The C-terminus forms an elongated spine to which L12 dimers bind in a sequential fashion forming a multimeric L10(L12)X complex.</text>
</comment>
<keyword evidence="3 6" id="KW-0689">Ribosomal protein</keyword>